<dbReference type="AlphaFoldDB" id="A0A1E3HMV6"/>
<dbReference type="GO" id="GO:0006397">
    <property type="term" value="P:mRNA processing"/>
    <property type="evidence" value="ECO:0007669"/>
    <property type="project" value="UniProtKB-KW"/>
</dbReference>
<dbReference type="InterPro" id="IPR019367">
    <property type="entry name" value="PDZ-binding_CRIPT"/>
</dbReference>
<keyword evidence="7" id="KW-0508">mRNA splicing</keyword>
<keyword evidence="11" id="KW-1185">Reference proteome</keyword>
<name>A0A1E3HMV6_9TREE</name>
<feature type="region of interest" description="Disordered" evidence="9">
    <location>
        <begin position="36"/>
        <end position="72"/>
    </location>
</feature>
<dbReference type="Proteomes" id="UP000094065">
    <property type="component" value="Unassembled WGS sequence"/>
</dbReference>
<keyword evidence="5" id="KW-0507">mRNA processing</keyword>
<evidence type="ECO:0000256" key="9">
    <source>
        <dbReference type="SAM" id="MobiDB-lite"/>
    </source>
</evidence>
<evidence type="ECO:0000256" key="8">
    <source>
        <dbReference type="ARBA" id="ARBA00032518"/>
    </source>
</evidence>
<evidence type="ECO:0000256" key="1">
    <source>
        <dbReference type="ARBA" id="ARBA00004496"/>
    </source>
</evidence>
<dbReference type="GO" id="GO:0031122">
    <property type="term" value="P:cytoplasmic microtubule organization"/>
    <property type="evidence" value="ECO:0007669"/>
    <property type="project" value="TreeGrafter"/>
</dbReference>
<dbReference type="RefSeq" id="XP_018992905.1">
    <property type="nucleotide sequence ID" value="XM_019138962.1"/>
</dbReference>
<evidence type="ECO:0000256" key="4">
    <source>
        <dbReference type="ARBA" id="ARBA00022490"/>
    </source>
</evidence>
<dbReference type="STRING" id="1295533.A0A1E3HMV6"/>
<gene>
    <name evidence="10" type="ORF">L202_04819</name>
</gene>
<dbReference type="GO" id="GO:0008380">
    <property type="term" value="P:RNA splicing"/>
    <property type="evidence" value="ECO:0007669"/>
    <property type="project" value="UniProtKB-KW"/>
</dbReference>
<dbReference type="PANTHER" id="PTHR11805">
    <property type="entry name" value="CYSTEINE-RICH PDZ-BINDING PROTEIN"/>
    <property type="match status" value="1"/>
</dbReference>
<dbReference type="OrthoDB" id="147332at2759"/>
<dbReference type="GO" id="GO:0008017">
    <property type="term" value="F:microtubule binding"/>
    <property type="evidence" value="ECO:0007669"/>
    <property type="project" value="TreeGrafter"/>
</dbReference>
<reference evidence="10 11" key="1">
    <citation type="submission" date="2016-06" db="EMBL/GenBank/DDBJ databases">
        <title>Evolution of pathogenesis and genome organization in the Tremellales.</title>
        <authorList>
            <person name="Cuomo C."/>
            <person name="Litvintseva A."/>
            <person name="Heitman J."/>
            <person name="Chen Y."/>
            <person name="Sun S."/>
            <person name="Springer D."/>
            <person name="Dromer F."/>
            <person name="Young S."/>
            <person name="Zeng Q."/>
            <person name="Chapman S."/>
            <person name="Gujja S."/>
            <person name="Saif S."/>
            <person name="Birren B."/>
        </authorList>
    </citation>
    <scope>NUCLEOTIDE SEQUENCE [LARGE SCALE GENOMIC DNA]</scope>
    <source>
        <strain evidence="10 11">CBS 6039</strain>
    </source>
</reference>
<evidence type="ECO:0000256" key="2">
    <source>
        <dbReference type="ARBA" id="ARBA00009021"/>
    </source>
</evidence>
<keyword evidence="6" id="KW-0747">Spliceosome</keyword>
<evidence type="ECO:0000256" key="6">
    <source>
        <dbReference type="ARBA" id="ARBA00022728"/>
    </source>
</evidence>
<dbReference type="GO" id="GO:0005681">
    <property type="term" value="C:spliceosomal complex"/>
    <property type="evidence" value="ECO:0007669"/>
    <property type="project" value="UniProtKB-KW"/>
</dbReference>
<evidence type="ECO:0000313" key="11">
    <source>
        <dbReference type="Proteomes" id="UP000094065"/>
    </source>
</evidence>
<accession>A0A1E3HMV6</accession>
<evidence type="ECO:0000313" key="10">
    <source>
        <dbReference type="EMBL" id="ODN77669.1"/>
    </source>
</evidence>
<evidence type="ECO:0000256" key="5">
    <source>
        <dbReference type="ARBA" id="ARBA00022664"/>
    </source>
</evidence>
<sequence>MVCKKCEKVSPKDPPPTMNHLLTPYFQKTSTLAAPDPFQPSSSTRKIGENKLLSARARASPYAKPGQGAKKGSINPYGNKCLDCKQNVHQNNATRCQKCAYKKGLCAICGNIVLDTKGYKQSAK</sequence>
<dbReference type="GO" id="GO:0005737">
    <property type="term" value="C:cytoplasm"/>
    <property type="evidence" value="ECO:0007669"/>
    <property type="project" value="UniProtKB-SubCell"/>
</dbReference>
<comment type="caution">
    <text evidence="10">The sequence shown here is derived from an EMBL/GenBank/DDBJ whole genome shotgun (WGS) entry which is preliminary data.</text>
</comment>
<comment type="similarity">
    <text evidence="2">Belongs to the CRIPT family.</text>
</comment>
<evidence type="ECO:0000256" key="7">
    <source>
        <dbReference type="ARBA" id="ARBA00023187"/>
    </source>
</evidence>
<dbReference type="GeneID" id="30156128"/>
<dbReference type="Pfam" id="PF10235">
    <property type="entry name" value="Cript"/>
    <property type="match status" value="1"/>
</dbReference>
<dbReference type="PANTHER" id="PTHR11805:SF1">
    <property type="entry name" value="CYSTEINE-RICH PDZ-BINDING PROTEIN"/>
    <property type="match status" value="1"/>
</dbReference>
<comment type="subcellular location">
    <subcellularLocation>
        <location evidence="1">Cytoplasm</location>
    </subcellularLocation>
</comment>
<dbReference type="EMBL" id="AWGJ01000007">
    <property type="protein sequence ID" value="ODN77669.1"/>
    <property type="molecule type" value="Genomic_DNA"/>
</dbReference>
<organism evidence="10 11">
    <name type="scientific">Cryptococcus amylolentus CBS 6039</name>
    <dbReference type="NCBI Taxonomy" id="1295533"/>
    <lineage>
        <taxon>Eukaryota</taxon>
        <taxon>Fungi</taxon>
        <taxon>Dikarya</taxon>
        <taxon>Basidiomycota</taxon>
        <taxon>Agaricomycotina</taxon>
        <taxon>Tremellomycetes</taxon>
        <taxon>Tremellales</taxon>
        <taxon>Cryptococcaceae</taxon>
        <taxon>Cryptococcus</taxon>
    </lineage>
</organism>
<evidence type="ECO:0000256" key="3">
    <source>
        <dbReference type="ARBA" id="ARBA00018615"/>
    </source>
</evidence>
<proteinExistence type="inferred from homology"/>
<keyword evidence="4" id="KW-0963">Cytoplasm</keyword>
<protein>
    <recommendedName>
        <fullName evidence="3">Cysteine-rich PDZ-binding protein</fullName>
    </recommendedName>
    <alternativeName>
        <fullName evidence="8">Cysteine-rich interactor of PDZ three</fullName>
    </alternativeName>
</protein>